<feature type="domain" description="Prepilin peptidase A24 N-terminal" evidence="10">
    <location>
        <begin position="16"/>
        <end position="94"/>
    </location>
</feature>
<evidence type="ECO:0000259" key="10">
    <source>
        <dbReference type="Pfam" id="PF06750"/>
    </source>
</evidence>
<feature type="transmembrane region" description="Helical" evidence="8">
    <location>
        <begin position="239"/>
        <end position="261"/>
    </location>
</feature>
<evidence type="ECO:0000256" key="5">
    <source>
        <dbReference type="ARBA" id="ARBA00022692"/>
    </source>
</evidence>
<dbReference type="Gene3D" id="1.20.120.1220">
    <property type="match status" value="1"/>
</dbReference>
<evidence type="ECO:0000256" key="2">
    <source>
        <dbReference type="ARBA" id="ARBA00005801"/>
    </source>
</evidence>
<keyword evidence="6 8" id="KW-1133">Transmembrane helix</keyword>
<proteinExistence type="inferred from homology"/>
<feature type="transmembrane region" description="Helical" evidence="8">
    <location>
        <begin position="161"/>
        <end position="181"/>
    </location>
</feature>
<feature type="transmembrane region" description="Helical" evidence="8">
    <location>
        <begin position="188"/>
        <end position="207"/>
    </location>
</feature>
<comment type="subcellular location">
    <subcellularLocation>
        <location evidence="1">Cell inner membrane</location>
        <topology evidence="1">Multi-pass membrane protein</topology>
    </subcellularLocation>
</comment>
<dbReference type="GO" id="GO:0004190">
    <property type="term" value="F:aspartic-type endopeptidase activity"/>
    <property type="evidence" value="ECO:0007669"/>
    <property type="project" value="InterPro"/>
</dbReference>
<protein>
    <submittedName>
        <fullName evidence="11">Unannotated protein</fullName>
    </submittedName>
</protein>
<keyword evidence="5 8" id="KW-0812">Transmembrane</keyword>
<sequence>MTDPLAWLVVVGLGAMGLIVGSFLNVVIARVPAGASIVRPRSSCPACGAFIESRDNIPLVSWLLLRGRCRHCHAPISIRYPLVEMLTGVLWALMGLWSLGQPGTDISPLLPTLLVVVSAGVALVFIDLDCHRLPDSIVLPLWPVAVVGLIFAGVMSGEWPIGRALASAGLWVLVIGGIWLATGGRGMGFGDVKLAPVLGLILGWIGWGPAAVGLASAWFIGGGVALVLLIAGRARRRQAIPFGPFLVIGFILGVLAGTMLLDAYLSGTGLSAIGGA</sequence>
<keyword evidence="3" id="KW-1003">Cell membrane</keyword>
<feature type="domain" description="Prepilin type IV endopeptidase peptidase" evidence="9">
    <location>
        <begin position="115"/>
        <end position="224"/>
    </location>
</feature>
<dbReference type="InterPro" id="IPR000045">
    <property type="entry name" value="Prepilin_IV_endopep_pep"/>
</dbReference>
<dbReference type="GO" id="GO:0005886">
    <property type="term" value="C:plasma membrane"/>
    <property type="evidence" value="ECO:0007669"/>
    <property type="project" value="UniProtKB-SubCell"/>
</dbReference>
<dbReference type="PANTHER" id="PTHR30487:SF0">
    <property type="entry name" value="PREPILIN LEADER PEPTIDASE_N-METHYLTRANSFERASE-RELATED"/>
    <property type="match status" value="1"/>
</dbReference>
<evidence type="ECO:0000256" key="6">
    <source>
        <dbReference type="ARBA" id="ARBA00022989"/>
    </source>
</evidence>
<organism evidence="11">
    <name type="scientific">freshwater metagenome</name>
    <dbReference type="NCBI Taxonomy" id="449393"/>
    <lineage>
        <taxon>unclassified sequences</taxon>
        <taxon>metagenomes</taxon>
        <taxon>ecological metagenomes</taxon>
    </lineage>
</organism>
<evidence type="ECO:0000256" key="3">
    <source>
        <dbReference type="ARBA" id="ARBA00022475"/>
    </source>
</evidence>
<dbReference type="PANTHER" id="PTHR30487">
    <property type="entry name" value="TYPE 4 PREPILIN-LIKE PROTEINS LEADER PEPTIDE-PROCESSING ENZYME"/>
    <property type="match status" value="1"/>
</dbReference>
<reference evidence="11" key="1">
    <citation type="submission" date="2020-05" db="EMBL/GenBank/DDBJ databases">
        <authorList>
            <person name="Chiriac C."/>
            <person name="Salcher M."/>
            <person name="Ghai R."/>
            <person name="Kavagutti S V."/>
        </authorList>
    </citation>
    <scope>NUCLEOTIDE SEQUENCE</scope>
</reference>
<dbReference type="Pfam" id="PF06750">
    <property type="entry name" value="A24_N_bact"/>
    <property type="match status" value="1"/>
</dbReference>
<feature type="transmembrane region" description="Helical" evidence="8">
    <location>
        <begin position="213"/>
        <end position="232"/>
    </location>
</feature>
<feature type="transmembrane region" description="Helical" evidence="8">
    <location>
        <begin position="80"/>
        <end position="100"/>
    </location>
</feature>
<evidence type="ECO:0000256" key="4">
    <source>
        <dbReference type="ARBA" id="ARBA00022519"/>
    </source>
</evidence>
<dbReference type="InterPro" id="IPR014032">
    <property type="entry name" value="Peptidase_A24A_bac"/>
</dbReference>
<dbReference type="InterPro" id="IPR050882">
    <property type="entry name" value="Prepilin_peptidase/N-MTase"/>
</dbReference>
<feature type="transmembrane region" description="Helical" evidence="8">
    <location>
        <begin position="106"/>
        <end position="125"/>
    </location>
</feature>
<evidence type="ECO:0000313" key="11">
    <source>
        <dbReference type="EMBL" id="CAB4930680.1"/>
    </source>
</evidence>
<dbReference type="AlphaFoldDB" id="A0A6J7IIM3"/>
<feature type="transmembrane region" description="Helical" evidence="8">
    <location>
        <begin position="137"/>
        <end position="155"/>
    </location>
</feature>
<dbReference type="InterPro" id="IPR010627">
    <property type="entry name" value="Prepilin_pept_A24_N"/>
</dbReference>
<feature type="transmembrane region" description="Helical" evidence="8">
    <location>
        <begin position="6"/>
        <end position="31"/>
    </location>
</feature>
<evidence type="ECO:0000256" key="7">
    <source>
        <dbReference type="ARBA" id="ARBA00023136"/>
    </source>
</evidence>
<evidence type="ECO:0000256" key="1">
    <source>
        <dbReference type="ARBA" id="ARBA00004429"/>
    </source>
</evidence>
<keyword evidence="7 8" id="KW-0472">Membrane</keyword>
<dbReference type="Pfam" id="PF01478">
    <property type="entry name" value="Peptidase_A24"/>
    <property type="match status" value="1"/>
</dbReference>
<comment type="similarity">
    <text evidence="2">Belongs to the peptidase A24 family.</text>
</comment>
<dbReference type="PRINTS" id="PR00864">
    <property type="entry name" value="PREPILNPTASE"/>
</dbReference>
<name>A0A6J7IIM3_9ZZZZ</name>
<dbReference type="EMBL" id="CAFBNE010000004">
    <property type="protein sequence ID" value="CAB4930680.1"/>
    <property type="molecule type" value="Genomic_DNA"/>
</dbReference>
<gene>
    <name evidence="11" type="ORF">UFOPK3772_00233</name>
</gene>
<keyword evidence="4" id="KW-0997">Cell inner membrane</keyword>
<evidence type="ECO:0000256" key="8">
    <source>
        <dbReference type="SAM" id="Phobius"/>
    </source>
</evidence>
<evidence type="ECO:0000259" key="9">
    <source>
        <dbReference type="Pfam" id="PF01478"/>
    </source>
</evidence>
<accession>A0A6J7IIM3</accession>
<dbReference type="GO" id="GO:0006465">
    <property type="term" value="P:signal peptide processing"/>
    <property type="evidence" value="ECO:0007669"/>
    <property type="project" value="TreeGrafter"/>
</dbReference>